<dbReference type="AlphaFoldDB" id="A0A239KG04"/>
<protein>
    <recommendedName>
        <fullName evidence="4">PknH-like extracellular domain-containing protein</fullName>
    </recommendedName>
</protein>
<feature type="chain" id="PRO_5012444316" description="PknH-like extracellular domain-containing protein" evidence="1">
    <location>
        <begin position="43"/>
        <end position="187"/>
    </location>
</feature>
<accession>A0A239KG04</accession>
<evidence type="ECO:0000313" key="3">
    <source>
        <dbReference type="Proteomes" id="UP000198327"/>
    </source>
</evidence>
<evidence type="ECO:0000313" key="2">
    <source>
        <dbReference type="EMBL" id="SNT16573.1"/>
    </source>
</evidence>
<dbReference type="Proteomes" id="UP000198327">
    <property type="component" value="Unassembled WGS sequence"/>
</dbReference>
<reference evidence="3" key="1">
    <citation type="submission" date="2017-06" db="EMBL/GenBank/DDBJ databases">
        <authorList>
            <person name="Varghese N."/>
            <person name="Submissions S."/>
        </authorList>
    </citation>
    <scope>NUCLEOTIDE SEQUENCE [LARGE SCALE GENOMIC DNA]</scope>
    <source>
        <strain evidence="3">JCM 23211</strain>
    </source>
</reference>
<evidence type="ECO:0000256" key="1">
    <source>
        <dbReference type="SAM" id="SignalP"/>
    </source>
</evidence>
<gene>
    <name evidence="2" type="ORF">SAMN05421642_110120</name>
</gene>
<organism evidence="2 3">
    <name type="scientific">Rhodococcoides kyotonense</name>
    <dbReference type="NCBI Taxonomy" id="398843"/>
    <lineage>
        <taxon>Bacteria</taxon>
        <taxon>Bacillati</taxon>
        <taxon>Actinomycetota</taxon>
        <taxon>Actinomycetes</taxon>
        <taxon>Mycobacteriales</taxon>
        <taxon>Nocardiaceae</taxon>
        <taxon>Rhodococcoides</taxon>
    </lineage>
</organism>
<dbReference type="EMBL" id="FZOW01000010">
    <property type="protein sequence ID" value="SNT16573.1"/>
    <property type="molecule type" value="Genomic_DNA"/>
</dbReference>
<name>A0A239KG04_9NOCA</name>
<proteinExistence type="predicted"/>
<sequence length="187" mass="20369">MPSLRQHRDLRALTAMTNRVRVALVALCAVATMAIGAAPAAAASPLTDFLDSLDLGSSDPTTSPGDMRAPLRVEYLGPLTSNDRVFFEGTSVRCLDVVDVPDRLFDRTTVAEVSARYDYWDSRCESNRGTMRLALVIVGPVYRTAQVDVVLDIDPRGNRLWLDCVDSTRAGFAPLRCSTTGNTVIFS</sequence>
<feature type="signal peptide" evidence="1">
    <location>
        <begin position="1"/>
        <end position="42"/>
    </location>
</feature>
<keyword evidence="3" id="KW-1185">Reference proteome</keyword>
<evidence type="ECO:0008006" key="4">
    <source>
        <dbReference type="Google" id="ProtNLM"/>
    </source>
</evidence>
<keyword evidence="1" id="KW-0732">Signal</keyword>